<name>A0A6J6DRE2_9ZZZZ</name>
<reference evidence="2" key="1">
    <citation type="submission" date="2020-05" db="EMBL/GenBank/DDBJ databases">
        <authorList>
            <person name="Chiriac C."/>
            <person name="Salcher M."/>
            <person name="Ghai R."/>
            <person name="Kavagutti S V."/>
        </authorList>
    </citation>
    <scope>NUCLEOTIDE SEQUENCE</scope>
</reference>
<evidence type="ECO:0000313" key="2">
    <source>
        <dbReference type="EMBL" id="CAB4565529.1"/>
    </source>
</evidence>
<organism evidence="2">
    <name type="scientific">freshwater metagenome</name>
    <dbReference type="NCBI Taxonomy" id="449393"/>
    <lineage>
        <taxon>unclassified sequences</taxon>
        <taxon>metagenomes</taxon>
        <taxon>ecological metagenomes</taxon>
    </lineage>
</organism>
<dbReference type="EMBL" id="CAEZTS010000003">
    <property type="protein sequence ID" value="CAB4565529.1"/>
    <property type="molecule type" value="Genomic_DNA"/>
</dbReference>
<accession>A0A6J6DRE2</accession>
<protein>
    <submittedName>
        <fullName evidence="2">Unannotated protein</fullName>
    </submittedName>
</protein>
<dbReference type="AlphaFoldDB" id="A0A6J6DRE2"/>
<keyword evidence="1" id="KW-0812">Transmembrane</keyword>
<gene>
    <name evidence="2" type="ORF">UFOPK1722_00063</name>
</gene>
<keyword evidence="1" id="KW-0472">Membrane</keyword>
<proteinExistence type="predicted"/>
<keyword evidence="1" id="KW-1133">Transmembrane helix</keyword>
<evidence type="ECO:0000256" key="1">
    <source>
        <dbReference type="SAM" id="Phobius"/>
    </source>
</evidence>
<feature type="transmembrane region" description="Helical" evidence="1">
    <location>
        <begin position="49"/>
        <end position="70"/>
    </location>
</feature>
<feature type="transmembrane region" description="Helical" evidence="1">
    <location>
        <begin position="118"/>
        <end position="138"/>
    </location>
</feature>
<feature type="transmembrane region" description="Helical" evidence="1">
    <location>
        <begin position="20"/>
        <end position="37"/>
    </location>
</feature>
<sequence length="162" mass="18186">MTGSMLAIDILKWPGMNQAFLFSLAATLILTGLIFVYGKRRPIGTPVSWGEAMAGSTYAFFVMFLAYGVVPHQWLVHVQNELGWQSDKMLYGPGDILKSQAKGGSFPFDINYLQVGDIIVTGIYGFFLGLQIYMWSWWQKRGQSKSTELEQSTYGRPLVKKA</sequence>